<dbReference type="GO" id="GO:0000166">
    <property type="term" value="F:nucleotide binding"/>
    <property type="evidence" value="ECO:0007669"/>
    <property type="project" value="UniProtKB-KW"/>
</dbReference>
<dbReference type="GO" id="GO:0019079">
    <property type="term" value="P:viral genome replication"/>
    <property type="evidence" value="ECO:0007669"/>
    <property type="project" value="InterPro"/>
</dbReference>
<dbReference type="PANTHER" id="PTHR12223">
    <property type="entry name" value="VESICULAR MANNOSE-BINDING LECTIN"/>
    <property type="match status" value="1"/>
</dbReference>
<dbReference type="PROSITE" id="PS50522">
    <property type="entry name" value="RDRP_PHAGE"/>
    <property type="match status" value="1"/>
</dbReference>
<name>A0A7R9DBV7_TIMCR</name>
<dbReference type="GO" id="GO:0030134">
    <property type="term" value="C:COPII-coated ER to Golgi transport vesicle"/>
    <property type="evidence" value="ECO:0007669"/>
    <property type="project" value="TreeGrafter"/>
</dbReference>
<dbReference type="AlphaFoldDB" id="A0A7R9DBV7"/>
<dbReference type="Pfam" id="PF03388">
    <property type="entry name" value="Lectin_leg-like"/>
    <property type="match status" value="1"/>
</dbReference>
<evidence type="ECO:0000256" key="8">
    <source>
        <dbReference type="ARBA" id="ARBA00023136"/>
    </source>
</evidence>
<evidence type="ECO:0000256" key="4">
    <source>
        <dbReference type="ARBA" id="ARBA00022729"/>
    </source>
</evidence>
<evidence type="ECO:0000256" key="2">
    <source>
        <dbReference type="ARBA" id="ARBA00012494"/>
    </source>
</evidence>
<proteinExistence type="predicted"/>
<dbReference type="EC" id="2.7.7.48" evidence="2"/>
<evidence type="ECO:0000256" key="7">
    <source>
        <dbReference type="ARBA" id="ARBA00022989"/>
    </source>
</evidence>
<evidence type="ECO:0000313" key="11">
    <source>
        <dbReference type="EMBL" id="CAD7411787.1"/>
    </source>
</evidence>
<keyword evidence="7" id="KW-1133">Transmembrane helix</keyword>
<evidence type="ECO:0000256" key="1">
    <source>
        <dbReference type="ARBA" id="ARBA00004479"/>
    </source>
</evidence>
<evidence type="ECO:0000259" key="10">
    <source>
        <dbReference type="PROSITE" id="PS51328"/>
    </source>
</evidence>
<dbReference type="InterPro" id="IPR005052">
    <property type="entry name" value="Lectin_leg"/>
</dbReference>
<evidence type="ECO:0000256" key="3">
    <source>
        <dbReference type="ARBA" id="ARBA00022692"/>
    </source>
</evidence>
<dbReference type="GO" id="GO:0003968">
    <property type="term" value="F:RNA-directed RNA polymerase activity"/>
    <property type="evidence" value="ECO:0007669"/>
    <property type="project" value="UniProtKB-EC"/>
</dbReference>
<feature type="domain" description="L-type lectin-like" evidence="10">
    <location>
        <begin position="1"/>
        <end position="97"/>
    </location>
</feature>
<keyword evidence="5" id="KW-0547">Nucleotide-binding</keyword>
<dbReference type="GO" id="GO:0000139">
    <property type="term" value="C:Golgi membrane"/>
    <property type="evidence" value="ECO:0007669"/>
    <property type="project" value="TreeGrafter"/>
</dbReference>
<sequence length="128" mass="14431">MVNNGSLHYDHDRDGTHTQLAGCEAKFRNVAHDTHIAIRYENDVLTVSTDVENKAAWKECLSVKGVRLPTGYYFGVTAATGDLSDTHDIMSIKLYELDMPENVSLLSLHEPMYSPFSIIVQRNFFPRA</sequence>
<evidence type="ECO:0000256" key="6">
    <source>
        <dbReference type="ARBA" id="ARBA00022953"/>
    </source>
</evidence>
<reference evidence="11" key="1">
    <citation type="submission" date="2020-11" db="EMBL/GenBank/DDBJ databases">
        <authorList>
            <person name="Tran Van P."/>
        </authorList>
    </citation>
    <scope>NUCLEOTIDE SEQUENCE</scope>
</reference>
<keyword evidence="6" id="KW-0693">Viral RNA replication</keyword>
<feature type="domain" description="RdRp catalytic" evidence="9">
    <location>
        <begin position="67"/>
        <end position="128"/>
    </location>
</feature>
<dbReference type="PROSITE" id="PS51328">
    <property type="entry name" value="L_LECTIN_LIKE"/>
    <property type="match status" value="1"/>
</dbReference>
<comment type="subcellular location">
    <subcellularLocation>
        <location evidence="1">Membrane</location>
        <topology evidence="1">Single-pass type I membrane protein</topology>
    </subcellularLocation>
</comment>
<dbReference type="SUPFAM" id="SSF49899">
    <property type="entry name" value="Concanavalin A-like lectins/glucanases"/>
    <property type="match status" value="1"/>
</dbReference>
<dbReference type="GO" id="GO:0005537">
    <property type="term" value="F:D-mannose binding"/>
    <property type="evidence" value="ECO:0007669"/>
    <property type="project" value="TreeGrafter"/>
</dbReference>
<keyword evidence="3" id="KW-0812">Transmembrane</keyword>
<evidence type="ECO:0000259" key="9">
    <source>
        <dbReference type="PROSITE" id="PS50522"/>
    </source>
</evidence>
<dbReference type="GO" id="GO:0005789">
    <property type="term" value="C:endoplasmic reticulum membrane"/>
    <property type="evidence" value="ECO:0007669"/>
    <property type="project" value="TreeGrafter"/>
</dbReference>
<dbReference type="InterPro" id="IPR007096">
    <property type="entry name" value="RNA-dir_Rpol_cat_phage"/>
</dbReference>
<accession>A0A7R9DBV7</accession>
<dbReference type="InterPro" id="IPR013320">
    <property type="entry name" value="ConA-like_dom_sf"/>
</dbReference>
<protein>
    <recommendedName>
        <fullName evidence="2">RNA-directed RNA polymerase</fullName>
        <ecNumber evidence="2">2.7.7.48</ecNumber>
    </recommendedName>
</protein>
<organism evidence="11">
    <name type="scientific">Timema cristinae</name>
    <name type="common">Walking stick</name>
    <dbReference type="NCBI Taxonomy" id="61476"/>
    <lineage>
        <taxon>Eukaryota</taxon>
        <taxon>Metazoa</taxon>
        <taxon>Ecdysozoa</taxon>
        <taxon>Arthropoda</taxon>
        <taxon>Hexapoda</taxon>
        <taxon>Insecta</taxon>
        <taxon>Pterygota</taxon>
        <taxon>Neoptera</taxon>
        <taxon>Polyneoptera</taxon>
        <taxon>Phasmatodea</taxon>
        <taxon>Timematodea</taxon>
        <taxon>Timematoidea</taxon>
        <taxon>Timematidae</taxon>
        <taxon>Timema</taxon>
    </lineage>
</organism>
<keyword evidence="8" id="KW-0472">Membrane</keyword>
<keyword evidence="4" id="KW-0732">Signal</keyword>
<gene>
    <name evidence="11" type="ORF">TCEB3V08_LOCUS11096</name>
</gene>
<dbReference type="Gene3D" id="2.60.120.200">
    <property type="match status" value="1"/>
</dbReference>
<dbReference type="GO" id="GO:0005793">
    <property type="term" value="C:endoplasmic reticulum-Golgi intermediate compartment"/>
    <property type="evidence" value="ECO:0007669"/>
    <property type="project" value="TreeGrafter"/>
</dbReference>
<evidence type="ECO:0000256" key="5">
    <source>
        <dbReference type="ARBA" id="ARBA00022741"/>
    </source>
</evidence>
<dbReference type="GO" id="GO:0006888">
    <property type="term" value="P:endoplasmic reticulum to Golgi vesicle-mediated transport"/>
    <property type="evidence" value="ECO:0007669"/>
    <property type="project" value="TreeGrafter"/>
</dbReference>
<dbReference type="PANTHER" id="PTHR12223:SF45">
    <property type="entry name" value="RE50040P"/>
    <property type="match status" value="1"/>
</dbReference>
<dbReference type="EMBL" id="OC322428">
    <property type="protein sequence ID" value="CAD7411787.1"/>
    <property type="molecule type" value="Genomic_DNA"/>
</dbReference>
<dbReference type="InterPro" id="IPR051136">
    <property type="entry name" value="Intracellular_Lectin-GPT"/>
</dbReference>